<dbReference type="EMBL" id="DS268446">
    <property type="protein sequence ID" value="EFP02183.1"/>
    <property type="molecule type" value="Genomic_DNA"/>
</dbReference>
<dbReference type="AlphaFoldDB" id="E3MHW4"/>
<evidence type="ECO:0000313" key="1">
    <source>
        <dbReference type="EMBL" id="EFP02183.1"/>
    </source>
</evidence>
<dbReference type="RefSeq" id="XP_003104261.2">
    <property type="nucleotide sequence ID" value="XM_003104213.2"/>
</dbReference>
<dbReference type="InParanoid" id="E3MHW4"/>
<dbReference type="KEGG" id="crq:GCK72_004575"/>
<dbReference type="HOGENOM" id="CLU_221669_0_0_1"/>
<proteinExistence type="predicted"/>
<keyword evidence="2" id="KW-1185">Reference proteome</keyword>
<sequence length="27" mass="3026">MPSAFPLLRLPDNVQRKVVNGFDAVQL</sequence>
<dbReference type="GeneID" id="9802990"/>
<evidence type="ECO:0000313" key="2">
    <source>
        <dbReference type="Proteomes" id="UP000008281"/>
    </source>
</evidence>
<organism evidence="2">
    <name type="scientific">Caenorhabditis remanei</name>
    <name type="common">Caenorhabditis vulgaris</name>
    <dbReference type="NCBI Taxonomy" id="31234"/>
    <lineage>
        <taxon>Eukaryota</taxon>
        <taxon>Metazoa</taxon>
        <taxon>Ecdysozoa</taxon>
        <taxon>Nematoda</taxon>
        <taxon>Chromadorea</taxon>
        <taxon>Rhabditida</taxon>
        <taxon>Rhabditina</taxon>
        <taxon>Rhabditomorpha</taxon>
        <taxon>Rhabditoidea</taxon>
        <taxon>Rhabditidae</taxon>
        <taxon>Peloderinae</taxon>
        <taxon>Caenorhabditis</taxon>
    </lineage>
</organism>
<protein>
    <submittedName>
        <fullName evidence="1">Uncharacterized protein</fullName>
    </submittedName>
</protein>
<name>E3MHW4_CAERE</name>
<dbReference type="CTD" id="9802990"/>
<dbReference type="Proteomes" id="UP000008281">
    <property type="component" value="Unassembled WGS sequence"/>
</dbReference>
<accession>E3MHW4</accession>
<gene>
    <name evidence="1" type="ORF">CRE_25020</name>
</gene>
<reference evidence="1" key="1">
    <citation type="submission" date="2007-07" db="EMBL/GenBank/DDBJ databases">
        <title>PCAP assembly of the Caenorhabditis remanei genome.</title>
        <authorList>
            <consortium name="The Caenorhabditis remanei Sequencing Consortium"/>
            <person name="Wilson R.K."/>
        </authorList>
    </citation>
    <scope>NUCLEOTIDE SEQUENCE [LARGE SCALE GENOMIC DNA]</scope>
    <source>
        <strain evidence="1">PB4641</strain>
    </source>
</reference>